<dbReference type="Pfam" id="PF00174">
    <property type="entry name" value="Oxidored_molyb"/>
    <property type="match status" value="1"/>
</dbReference>
<feature type="transmembrane region" description="Helical" evidence="2">
    <location>
        <begin position="144"/>
        <end position="161"/>
    </location>
</feature>
<dbReference type="InterPro" id="IPR000572">
    <property type="entry name" value="OxRdtase_Mopterin-bd_dom"/>
</dbReference>
<dbReference type="Gene3D" id="2.60.40.650">
    <property type="match status" value="1"/>
</dbReference>
<feature type="domain" description="Oxidoreductase molybdopterin-binding" evidence="3">
    <location>
        <begin position="282"/>
        <end position="429"/>
    </location>
</feature>
<feature type="compositionally biased region" description="Basic residues" evidence="1">
    <location>
        <begin position="1"/>
        <end position="14"/>
    </location>
</feature>
<evidence type="ECO:0000313" key="4">
    <source>
        <dbReference type="EMBL" id="QIG44565.1"/>
    </source>
</evidence>
<dbReference type="PANTHER" id="PTHR19372:SF7">
    <property type="entry name" value="SULFITE OXIDASE, MITOCHONDRIAL"/>
    <property type="match status" value="1"/>
</dbReference>
<dbReference type="KEGG" id="nano:G5V58_18835"/>
<evidence type="ECO:0000256" key="1">
    <source>
        <dbReference type="SAM" id="MobiDB-lite"/>
    </source>
</evidence>
<feature type="transmembrane region" description="Helical" evidence="2">
    <location>
        <begin position="31"/>
        <end position="55"/>
    </location>
</feature>
<keyword evidence="5" id="KW-1185">Reference proteome</keyword>
<keyword evidence="2" id="KW-1133">Transmembrane helix</keyword>
<dbReference type="InterPro" id="IPR014756">
    <property type="entry name" value="Ig_E-set"/>
</dbReference>
<protein>
    <submittedName>
        <fullName evidence="4">Molybdopterin-dependent oxidoreductase</fullName>
    </submittedName>
</protein>
<dbReference type="GO" id="GO:0006790">
    <property type="term" value="P:sulfur compound metabolic process"/>
    <property type="evidence" value="ECO:0007669"/>
    <property type="project" value="TreeGrafter"/>
</dbReference>
<dbReference type="GO" id="GO:0008482">
    <property type="term" value="F:sulfite oxidase activity"/>
    <property type="evidence" value="ECO:0007669"/>
    <property type="project" value="TreeGrafter"/>
</dbReference>
<gene>
    <name evidence="4" type="ORF">G5V58_18835</name>
</gene>
<keyword evidence="2" id="KW-0472">Membrane</keyword>
<feature type="transmembrane region" description="Helical" evidence="2">
    <location>
        <begin position="208"/>
        <end position="230"/>
    </location>
</feature>
<dbReference type="InterPro" id="IPR036374">
    <property type="entry name" value="OxRdtase_Mopterin-bd_sf"/>
</dbReference>
<dbReference type="Gene3D" id="3.90.420.10">
    <property type="entry name" value="Oxidoreductase, molybdopterin-binding domain"/>
    <property type="match status" value="1"/>
</dbReference>
<dbReference type="Proteomes" id="UP000502996">
    <property type="component" value="Chromosome"/>
</dbReference>
<evidence type="ECO:0000256" key="2">
    <source>
        <dbReference type="SAM" id="Phobius"/>
    </source>
</evidence>
<dbReference type="GO" id="GO:0020037">
    <property type="term" value="F:heme binding"/>
    <property type="evidence" value="ECO:0007669"/>
    <property type="project" value="TreeGrafter"/>
</dbReference>
<dbReference type="SUPFAM" id="SSF56524">
    <property type="entry name" value="Oxidoreductase molybdopterin-binding domain"/>
    <property type="match status" value="1"/>
</dbReference>
<dbReference type="EMBL" id="CP049257">
    <property type="protein sequence ID" value="QIG44565.1"/>
    <property type="molecule type" value="Genomic_DNA"/>
</dbReference>
<dbReference type="PANTHER" id="PTHR19372">
    <property type="entry name" value="SULFITE REDUCTASE"/>
    <property type="match status" value="1"/>
</dbReference>
<accession>A0A6G6WHJ4</accession>
<sequence length="555" mass="60102">MPRPRPVRTPRRLRTPPVGDNRRVRSFRGAWSLAGLAAGAAGLATSYFVAMAMTIRESPVVAVAELVIRLTPGWLAEYLIGLVGRLDKPLLLLGIFVFCGLLFAWAGRLARRIWWAPTLVYAALAAVGAVGVATQRGATLTDHIPVAVGFVTWLVTLSLLTEPLRRGELAAAHELVTVPGEARVESLDLVGGGGEAELAPPEHTRRSFLLRAGVVAAGAAVLTTVGRVVGRGRRRVEESRRLLRLPQVSEPRVPASARVGLDGVAAWQTRNDDFYLIHTAIVVPTIEPRDWQLRIHGMVDREITLTYSDLVERRFDEAWMTLNCVSNEVGGSLVGNAWWSGVKTADLLTLAGVDAGADAVLQTSEDGWTCGTPLAALTDERNAMLAVAMNGQPLPIEHGFPVRTVVPGLYGYVSACKWVVDWEVTRFEDITAYWTERGWGERGPVKIASRIDVPRSGDEVAAGQVAFGGVAWMQHTGISGVEFQVDRGPWTRAEIGQVETLDTWVQWKGVVDVEPGDHLVQVRAIDADGNVQTGVDRGVLPDGATGWHQVDFTAS</sequence>
<evidence type="ECO:0000259" key="3">
    <source>
        <dbReference type="Pfam" id="PF00174"/>
    </source>
</evidence>
<dbReference type="SUPFAM" id="SSF81296">
    <property type="entry name" value="E set domains"/>
    <property type="match status" value="1"/>
</dbReference>
<dbReference type="AlphaFoldDB" id="A0A6G6WHJ4"/>
<feature type="transmembrane region" description="Helical" evidence="2">
    <location>
        <begin position="90"/>
        <end position="107"/>
    </location>
</feature>
<reference evidence="4 5" key="1">
    <citation type="submission" date="2020-02" db="EMBL/GenBank/DDBJ databases">
        <title>Full genome sequence of Nocardioides sp. R-3366.</title>
        <authorList>
            <person name="Im W.-T."/>
        </authorList>
    </citation>
    <scope>NUCLEOTIDE SEQUENCE [LARGE SCALE GENOMIC DNA]</scope>
    <source>
        <strain evidence="4 5">R-3366</strain>
    </source>
</reference>
<name>A0A6G6WHJ4_9ACTN</name>
<organism evidence="4 5">
    <name type="scientific">Nocardioides anomalus</name>
    <dbReference type="NCBI Taxonomy" id="2712223"/>
    <lineage>
        <taxon>Bacteria</taxon>
        <taxon>Bacillati</taxon>
        <taxon>Actinomycetota</taxon>
        <taxon>Actinomycetes</taxon>
        <taxon>Propionibacteriales</taxon>
        <taxon>Nocardioidaceae</taxon>
        <taxon>Nocardioides</taxon>
    </lineage>
</organism>
<feature type="transmembrane region" description="Helical" evidence="2">
    <location>
        <begin position="61"/>
        <end position="83"/>
    </location>
</feature>
<feature type="transmembrane region" description="Helical" evidence="2">
    <location>
        <begin position="113"/>
        <end position="132"/>
    </location>
</feature>
<proteinExistence type="predicted"/>
<evidence type="ECO:0000313" key="5">
    <source>
        <dbReference type="Proteomes" id="UP000502996"/>
    </source>
</evidence>
<feature type="region of interest" description="Disordered" evidence="1">
    <location>
        <begin position="1"/>
        <end position="20"/>
    </location>
</feature>
<dbReference type="GO" id="GO:0043546">
    <property type="term" value="F:molybdopterin cofactor binding"/>
    <property type="evidence" value="ECO:0007669"/>
    <property type="project" value="TreeGrafter"/>
</dbReference>
<keyword evidence="2" id="KW-0812">Transmembrane</keyword>